<evidence type="ECO:0000313" key="1">
    <source>
        <dbReference type="EMBL" id="KAG8007490.1"/>
    </source>
</evidence>
<name>A0ACB7EZ53_NIBAL</name>
<dbReference type="Proteomes" id="UP000805704">
    <property type="component" value="Chromosome 2"/>
</dbReference>
<keyword evidence="2" id="KW-1185">Reference proteome</keyword>
<reference evidence="1" key="1">
    <citation type="submission" date="2020-04" db="EMBL/GenBank/DDBJ databases">
        <title>A chromosome-scale assembly and high-density genetic map of the yellow drum (Nibea albiflora) genome.</title>
        <authorList>
            <person name="Xu D."/>
            <person name="Zhang W."/>
            <person name="Chen R."/>
            <person name="Tan P."/>
            <person name="Wang L."/>
            <person name="Song H."/>
            <person name="Tian L."/>
            <person name="Zhu Q."/>
            <person name="Wang B."/>
        </authorList>
    </citation>
    <scope>NUCLEOTIDE SEQUENCE</scope>
    <source>
        <strain evidence="1">ZJHYS-2018</strain>
    </source>
</reference>
<sequence>MLDTNQLLEMNKILEENIERLQQVIPKLSKKMSEVEERLGQVLQRNEALKGGIQSLQVMVENNRPDSVQGQGLQEVQADQNIGERILQELKEEEVLSALRGDQESMKSEPLASEQQEMLDTNQLLEMNKMLEEDIERLQQVIPKLSKKMSVVEERLGQVLQGNEALKGGIQSLQVMVENNRPDRVQGQGLQEALLHQCNGVK</sequence>
<accession>A0ACB7EZ53</accession>
<comment type="caution">
    <text evidence="1">The sequence shown here is derived from an EMBL/GenBank/DDBJ whole genome shotgun (WGS) entry which is preliminary data.</text>
</comment>
<proteinExistence type="predicted"/>
<organism evidence="1 2">
    <name type="scientific">Nibea albiflora</name>
    <name type="common">Yellow drum</name>
    <name type="synonym">Corvina albiflora</name>
    <dbReference type="NCBI Taxonomy" id="240163"/>
    <lineage>
        <taxon>Eukaryota</taxon>
        <taxon>Metazoa</taxon>
        <taxon>Chordata</taxon>
        <taxon>Craniata</taxon>
        <taxon>Vertebrata</taxon>
        <taxon>Euteleostomi</taxon>
        <taxon>Actinopterygii</taxon>
        <taxon>Neopterygii</taxon>
        <taxon>Teleostei</taxon>
        <taxon>Neoteleostei</taxon>
        <taxon>Acanthomorphata</taxon>
        <taxon>Eupercaria</taxon>
        <taxon>Sciaenidae</taxon>
        <taxon>Nibea</taxon>
    </lineage>
</organism>
<evidence type="ECO:0000313" key="2">
    <source>
        <dbReference type="Proteomes" id="UP000805704"/>
    </source>
</evidence>
<gene>
    <name evidence="1" type="ORF">GBF38_013049</name>
</gene>
<protein>
    <submittedName>
        <fullName evidence="1">Uncharacterized protein</fullName>
    </submittedName>
</protein>
<dbReference type="EMBL" id="CM024790">
    <property type="protein sequence ID" value="KAG8007490.1"/>
    <property type="molecule type" value="Genomic_DNA"/>
</dbReference>